<name>A0ACC2X3X7_9TREE</name>
<evidence type="ECO:0000313" key="2">
    <source>
        <dbReference type="Proteomes" id="UP001234202"/>
    </source>
</evidence>
<comment type="caution">
    <text evidence="1">The sequence shown here is derived from an EMBL/GenBank/DDBJ whole genome shotgun (WGS) entry which is preliminary data.</text>
</comment>
<proteinExistence type="predicted"/>
<gene>
    <name evidence="1" type="ORF">QFC24_006242</name>
</gene>
<accession>A0ACC2X3X7</accession>
<evidence type="ECO:0000313" key="1">
    <source>
        <dbReference type="EMBL" id="KAJ9118413.1"/>
    </source>
</evidence>
<organism evidence="1 2">
    <name type="scientific">Naganishia onofrii</name>
    <dbReference type="NCBI Taxonomy" id="1851511"/>
    <lineage>
        <taxon>Eukaryota</taxon>
        <taxon>Fungi</taxon>
        <taxon>Dikarya</taxon>
        <taxon>Basidiomycota</taxon>
        <taxon>Agaricomycotina</taxon>
        <taxon>Tremellomycetes</taxon>
        <taxon>Filobasidiales</taxon>
        <taxon>Filobasidiaceae</taxon>
        <taxon>Naganishia</taxon>
    </lineage>
</organism>
<dbReference type="EMBL" id="JASBWV010000029">
    <property type="protein sequence ID" value="KAJ9118413.1"/>
    <property type="molecule type" value="Genomic_DNA"/>
</dbReference>
<keyword evidence="2" id="KW-1185">Reference proteome</keyword>
<protein>
    <submittedName>
        <fullName evidence="1">Uncharacterized protein</fullName>
    </submittedName>
</protein>
<reference evidence="1" key="1">
    <citation type="submission" date="2023-04" db="EMBL/GenBank/DDBJ databases">
        <title>Draft Genome sequencing of Naganishia species isolated from polar environments using Oxford Nanopore Technology.</title>
        <authorList>
            <person name="Leo P."/>
            <person name="Venkateswaran K."/>
        </authorList>
    </citation>
    <scope>NUCLEOTIDE SEQUENCE</scope>
    <source>
        <strain evidence="1">DBVPG 5303</strain>
    </source>
</reference>
<sequence length="352" mass="38200">MRSTLLSLLLTTILVISATLPFVRAGGGKHDGPSFCQTVDKLKVTSPLTFIRPVPSVNLKWNPKICLCQSEGELTDATIARLEAKIKQEGTKKLANKLGLDTLPAYWEELFVRQAVINAAEEFVNCPKGQQKCNKKCKPTNKPCPSKEPKPPKPPKTSSTEGYPTYPTYKKRDLDVVSEAAVPKPTGTVDPAAKFVTGEWNGEAFTLIPPTRAEAYLDTAEPLYAANYADADDDDDADDDESGIAKGAFVRAFVVTPTPTTTFAVSDIPEPTMIQQYYRSQNAAKCEPGWIPCGVSRKGKGDWECTDIMNNLDSCGGCIYPILPGPVGTVCSEKTGANEVRPLPPRSPFIPD</sequence>
<dbReference type="Proteomes" id="UP001234202">
    <property type="component" value="Unassembled WGS sequence"/>
</dbReference>